<name>A0AC35F658_9BILA</name>
<evidence type="ECO:0000313" key="1">
    <source>
        <dbReference type="Proteomes" id="UP000887580"/>
    </source>
</evidence>
<organism evidence="1 2">
    <name type="scientific">Panagrolaimus sp. PS1159</name>
    <dbReference type="NCBI Taxonomy" id="55785"/>
    <lineage>
        <taxon>Eukaryota</taxon>
        <taxon>Metazoa</taxon>
        <taxon>Ecdysozoa</taxon>
        <taxon>Nematoda</taxon>
        <taxon>Chromadorea</taxon>
        <taxon>Rhabditida</taxon>
        <taxon>Tylenchina</taxon>
        <taxon>Panagrolaimomorpha</taxon>
        <taxon>Panagrolaimoidea</taxon>
        <taxon>Panagrolaimidae</taxon>
        <taxon>Panagrolaimus</taxon>
    </lineage>
</organism>
<sequence>MSESTYNWIWNLIANCWFIGFFFGIWLSPLINDKFGRKIGFISMNAISLLASILRFLAILCYLPELLFLGRLLAAISTAVTYQSLILYLQECSPTSLRGVMSFTSEISYAFMALLGMFLGLDSIFGKNLKLLLGFAVIPSLIALIVLFPMPETPKFLYIVKKDPKLATKSIKFYHGKSSDAQSVLHEIALEAEAESQSNSSIKEIFTTPYLRKAVLLSCLALQNTVALWAILLSSTDFLKHANLKEDIAEWSSTGMALAYVIGTILGSTCIEKYGRRPMILIFSTANTASLLLYVIFAALQPLMDFLQYGCLLCFLFYGFTYGFGVGPIVWYLSCELVPQRHRSLVQSLCYAINTIMVVISTFTILPLFSVIKAYAFLALYVIPSCFSLVILFSQLPETKGREIHEIVAELRGKQQPKISVLNNEI</sequence>
<accession>A0AC35F658</accession>
<dbReference type="WBParaSite" id="PS1159_v2.g14312.t1">
    <property type="protein sequence ID" value="PS1159_v2.g14312.t1"/>
    <property type="gene ID" value="PS1159_v2.g14312"/>
</dbReference>
<protein>
    <submittedName>
        <fullName evidence="2">Major facilitator superfamily (MFS) profile domain-containing protein</fullName>
    </submittedName>
</protein>
<reference evidence="2" key="1">
    <citation type="submission" date="2022-11" db="UniProtKB">
        <authorList>
            <consortium name="WormBaseParasite"/>
        </authorList>
    </citation>
    <scope>IDENTIFICATION</scope>
</reference>
<evidence type="ECO:0000313" key="2">
    <source>
        <dbReference type="WBParaSite" id="PS1159_v2.g14312.t1"/>
    </source>
</evidence>
<proteinExistence type="predicted"/>
<dbReference type="Proteomes" id="UP000887580">
    <property type="component" value="Unplaced"/>
</dbReference>